<evidence type="ECO:0000313" key="3">
    <source>
        <dbReference type="EMBL" id="SVA65759.1"/>
    </source>
</evidence>
<dbReference type="GO" id="GO:0016787">
    <property type="term" value="F:hydrolase activity"/>
    <property type="evidence" value="ECO:0007669"/>
    <property type="project" value="UniProtKB-KW"/>
</dbReference>
<dbReference type="PANTHER" id="PTHR43736">
    <property type="entry name" value="ADP-RIBOSE PYROPHOSPHATASE"/>
    <property type="match status" value="1"/>
</dbReference>
<gene>
    <name evidence="3" type="ORF">METZ01_LOCUS118613</name>
</gene>
<reference evidence="3" key="1">
    <citation type="submission" date="2018-05" db="EMBL/GenBank/DDBJ databases">
        <authorList>
            <person name="Lanie J.A."/>
            <person name="Ng W.-L."/>
            <person name="Kazmierczak K.M."/>
            <person name="Andrzejewski T.M."/>
            <person name="Davidsen T.M."/>
            <person name="Wayne K.J."/>
            <person name="Tettelin H."/>
            <person name="Glass J.I."/>
            <person name="Rusch D."/>
            <person name="Podicherti R."/>
            <person name="Tsui H.-C.T."/>
            <person name="Winkler M.E."/>
        </authorList>
    </citation>
    <scope>NUCLEOTIDE SEQUENCE</scope>
</reference>
<dbReference type="PROSITE" id="PS00893">
    <property type="entry name" value="NUDIX_BOX"/>
    <property type="match status" value="1"/>
</dbReference>
<organism evidence="3">
    <name type="scientific">marine metagenome</name>
    <dbReference type="NCBI Taxonomy" id="408172"/>
    <lineage>
        <taxon>unclassified sequences</taxon>
        <taxon>metagenomes</taxon>
        <taxon>ecological metagenomes</taxon>
    </lineage>
</organism>
<dbReference type="InterPro" id="IPR020084">
    <property type="entry name" value="NUDIX_hydrolase_CS"/>
</dbReference>
<evidence type="ECO:0000259" key="2">
    <source>
        <dbReference type="PROSITE" id="PS51462"/>
    </source>
</evidence>
<dbReference type="PRINTS" id="PR00502">
    <property type="entry name" value="NUDIXFAMILY"/>
</dbReference>
<evidence type="ECO:0000256" key="1">
    <source>
        <dbReference type="ARBA" id="ARBA00022801"/>
    </source>
</evidence>
<dbReference type="Pfam" id="PF00293">
    <property type="entry name" value="NUDIX"/>
    <property type="match status" value="1"/>
</dbReference>
<sequence length="110" mass="11527">MGRWSLPGGRVEAGEAVAAAVVRELREETGLNGVCGPVVGWVEQMSVDHHFVILDFRVAILDDGPPIAGSDADEAAWVDLASLDSVPLVDGLASFLAEHDVVSGSFLSLD</sequence>
<dbReference type="Gene3D" id="3.90.79.10">
    <property type="entry name" value="Nucleoside Triphosphate Pyrophosphohydrolase"/>
    <property type="match status" value="1"/>
</dbReference>
<name>A0A381XM27_9ZZZZ</name>
<dbReference type="SUPFAM" id="SSF55811">
    <property type="entry name" value="Nudix"/>
    <property type="match status" value="1"/>
</dbReference>
<dbReference type="InterPro" id="IPR020476">
    <property type="entry name" value="Nudix_hydrolase"/>
</dbReference>
<accession>A0A381XM27</accession>
<keyword evidence="1" id="KW-0378">Hydrolase</keyword>
<dbReference type="PANTHER" id="PTHR43736:SF1">
    <property type="entry name" value="DIHYDRONEOPTERIN TRIPHOSPHATE DIPHOSPHATASE"/>
    <property type="match status" value="1"/>
</dbReference>
<proteinExistence type="predicted"/>
<protein>
    <recommendedName>
        <fullName evidence="2">Nudix hydrolase domain-containing protein</fullName>
    </recommendedName>
</protein>
<dbReference type="InterPro" id="IPR000086">
    <property type="entry name" value="NUDIX_hydrolase_dom"/>
</dbReference>
<dbReference type="EMBL" id="UINC01015650">
    <property type="protein sequence ID" value="SVA65759.1"/>
    <property type="molecule type" value="Genomic_DNA"/>
</dbReference>
<feature type="domain" description="Nudix hydrolase" evidence="2">
    <location>
        <begin position="1"/>
        <end position="109"/>
    </location>
</feature>
<dbReference type="AlphaFoldDB" id="A0A381XM27"/>
<dbReference type="PROSITE" id="PS51462">
    <property type="entry name" value="NUDIX"/>
    <property type="match status" value="1"/>
</dbReference>
<dbReference type="InterPro" id="IPR015797">
    <property type="entry name" value="NUDIX_hydrolase-like_dom_sf"/>
</dbReference>